<protein>
    <submittedName>
        <fullName evidence="1">AAA family ATPase</fullName>
    </submittedName>
</protein>
<sequence>MPLRTRKPTGAPSWPLILLEGAEKSGKSWAAAEFTASERIGRSLWLDLGEGIADEYAAIPGADYDVIMHDGTWHDILGQVTEAHAEARQALAAGEKPVLLVIDSMTALWALLKDWVHQRARSSRWAQRKLADDPNFEIRPSTNLWNDANDRHEQLMRLLMTFPGPVVMTARGKEVAVIDAGGNPIQGEKEYRVEAQKSISYQATAWVRMTRDTPPTIVGLWSVNHRVRPGVDQPQPLPEFSLEWLVFDLLGCGDGTQARPLSTRPELSEVATQAKAANTRDEINAAWALARDADYLDITTDEGLTVRDILLTAVERVRATEQQELTSAR</sequence>
<gene>
    <name evidence="1" type="ORF">NDR86_30100</name>
</gene>
<reference evidence="1" key="1">
    <citation type="submission" date="2022-06" db="EMBL/GenBank/DDBJ databases">
        <title>Novel species in genus nocardia.</title>
        <authorList>
            <person name="Li F."/>
        </authorList>
    </citation>
    <scope>NUCLEOTIDE SEQUENCE</scope>
    <source>
        <strain evidence="1">CDC141</strain>
    </source>
</reference>
<keyword evidence="2" id="KW-1185">Reference proteome</keyword>
<accession>A0A9X2J155</accession>
<dbReference type="EMBL" id="JAMRXG010000017">
    <property type="protein sequence ID" value="MCM6777745.1"/>
    <property type="molecule type" value="Genomic_DNA"/>
</dbReference>
<evidence type="ECO:0000313" key="1">
    <source>
        <dbReference type="EMBL" id="MCM6777745.1"/>
    </source>
</evidence>
<name>A0A9X2J155_9NOCA</name>
<dbReference type="Proteomes" id="UP001139157">
    <property type="component" value="Unassembled WGS sequence"/>
</dbReference>
<dbReference type="Pfam" id="PF13479">
    <property type="entry name" value="AAA_24"/>
    <property type="match status" value="1"/>
</dbReference>
<organism evidence="1 2">
    <name type="scientific">Nocardia pulmonis</name>
    <dbReference type="NCBI Taxonomy" id="2951408"/>
    <lineage>
        <taxon>Bacteria</taxon>
        <taxon>Bacillati</taxon>
        <taxon>Actinomycetota</taxon>
        <taxon>Actinomycetes</taxon>
        <taxon>Mycobacteriales</taxon>
        <taxon>Nocardiaceae</taxon>
        <taxon>Nocardia</taxon>
    </lineage>
</organism>
<evidence type="ECO:0000313" key="2">
    <source>
        <dbReference type="Proteomes" id="UP001139157"/>
    </source>
</evidence>
<proteinExistence type="predicted"/>
<dbReference type="RefSeq" id="WP_251917162.1">
    <property type="nucleotide sequence ID" value="NZ_JAMRXG010000017.1"/>
</dbReference>
<comment type="caution">
    <text evidence="1">The sequence shown here is derived from an EMBL/GenBank/DDBJ whole genome shotgun (WGS) entry which is preliminary data.</text>
</comment>
<dbReference type="AlphaFoldDB" id="A0A9X2J155"/>